<feature type="domain" description="ABC transporter" evidence="11">
    <location>
        <begin position="398"/>
        <end position="633"/>
    </location>
</feature>
<evidence type="ECO:0000256" key="2">
    <source>
        <dbReference type="ARBA" id="ARBA00022448"/>
    </source>
</evidence>
<gene>
    <name evidence="13" type="primary">cydD</name>
    <name evidence="13" type="ORF">MOTE_19840</name>
</gene>
<keyword evidence="2" id="KW-0813">Transport</keyword>
<dbReference type="AlphaFoldDB" id="A0A1J5NIS6"/>
<dbReference type="InterPro" id="IPR003593">
    <property type="entry name" value="AAA+_ATPase"/>
</dbReference>
<organism evidence="13 14">
    <name type="scientific">Neomoorella thermoacetica</name>
    <name type="common">Clostridium thermoaceticum</name>
    <dbReference type="NCBI Taxonomy" id="1525"/>
    <lineage>
        <taxon>Bacteria</taxon>
        <taxon>Bacillati</taxon>
        <taxon>Bacillota</taxon>
        <taxon>Clostridia</taxon>
        <taxon>Neomoorellales</taxon>
        <taxon>Neomoorellaceae</taxon>
        <taxon>Neomoorella</taxon>
    </lineage>
</organism>
<dbReference type="SMART" id="SM00382">
    <property type="entry name" value="AAA"/>
    <property type="match status" value="1"/>
</dbReference>
<dbReference type="Gene3D" id="1.20.1560.10">
    <property type="entry name" value="ABC transporter type 1, transmembrane domain"/>
    <property type="match status" value="1"/>
</dbReference>
<dbReference type="InterPro" id="IPR017871">
    <property type="entry name" value="ABC_transporter-like_CS"/>
</dbReference>
<dbReference type="Gene3D" id="3.40.50.300">
    <property type="entry name" value="P-loop containing nucleotide triphosphate hydrolases"/>
    <property type="match status" value="1"/>
</dbReference>
<dbReference type="InterPro" id="IPR039421">
    <property type="entry name" value="Type_1_exporter"/>
</dbReference>
<dbReference type="Pfam" id="PF00664">
    <property type="entry name" value="ABC_membrane"/>
    <property type="match status" value="1"/>
</dbReference>
<keyword evidence="4 10" id="KW-0812">Transmembrane</keyword>
<feature type="transmembrane region" description="Helical" evidence="10">
    <location>
        <begin position="59"/>
        <end position="80"/>
    </location>
</feature>
<feature type="domain" description="ABC transmembrane type-1" evidence="12">
    <location>
        <begin position="19"/>
        <end position="302"/>
    </location>
</feature>
<evidence type="ECO:0000256" key="1">
    <source>
        <dbReference type="ARBA" id="ARBA00004651"/>
    </source>
</evidence>
<dbReference type="SUPFAM" id="SSF52540">
    <property type="entry name" value="P-loop containing nucleoside triphosphate hydrolases"/>
    <property type="match status" value="1"/>
</dbReference>
<reference evidence="13 14" key="1">
    <citation type="submission" date="2016-08" db="EMBL/GenBank/DDBJ databases">
        <title>Genome-based comparison of Moorella thermoacetic strains.</title>
        <authorList>
            <person name="Poehlein A."/>
            <person name="Bengelsdorf F.R."/>
            <person name="Esser C."/>
            <person name="Duerre P."/>
            <person name="Daniel R."/>
        </authorList>
    </citation>
    <scope>NUCLEOTIDE SEQUENCE [LARGE SCALE GENOMIC DNA]</scope>
    <source>
        <strain evidence="13 14">DSM 21394</strain>
    </source>
</reference>
<dbReference type="PROSITE" id="PS50929">
    <property type="entry name" value="ABC_TM1F"/>
    <property type="match status" value="1"/>
</dbReference>
<name>A0A1J5NIS6_NEOTH</name>
<dbReference type="PANTHER" id="PTHR24221:SF590">
    <property type="entry name" value="COMPONENT LINKED WITH THE ASSEMBLY OF CYTOCHROME' TRANSPORT TRANSMEMBRANE ATP-BINDING PROTEIN ABC TRANSPORTER CYDD-RELATED"/>
    <property type="match status" value="1"/>
</dbReference>
<dbReference type="InterPro" id="IPR011527">
    <property type="entry name" value="ABC1_TM_dom"/>
</dbReference>
<evidence type="ECO:0000256" key="10">
    <source>
        <dbReference type="SAM" id="Phobius"/>
    </source>
</evidence>
<evidence type="ECO:0000256" key="4">
    <source>
        <dbReference type="ARBA" id="ARBA00022692"/>
    </source>
</evidence>
<evidence type="ECO:0000313" key="14">
    <source>
        <dbReference type="Proteomes" id="UP000182811"/>
    </source>
</evidence>
<dbReference type="Proteomes" id="UP000182811">
    <property type="component" value="Unassembled WGS sequence"/>
</dbReference>
<accession>A0A1J5NIS6</accession>
<dbReference type="Pfam" id="PF00005">
    <property type="entry name" value="ABC_tran"/>
    <property type="match status" value="1"/>
</dbReference>
<keyword evidence="6 13" id="KW-0067">ATP-binding</keyword>
<dbReference type="PANTHER" id="PTHR24221">
    <property type="entry name" value="ATP-BINDING CASSETTE SUB-FAMILY B"/>
    <property type="match status" value="1"/>
</dbReference>
<comment type="caution">
    <text evidence="13">The sequence shown here is derived from an EMBL/GenBank/DDBJ whole genome shotgun (WGS) entry which is preliminary data.</text>
</comment>
<dbReference type="PROSITE" id="PS00211">
    <property type="entry name" value="ABC_TRANSPORTER_1"/>
    <property type="match status" value="1"/>
</dbReference>
<keyword evidence="7 10" id="KW-1133">Transmembrane helix</keyword>
<feature type="transmembrane region" description="Helical" evidence="10">
    <location>
        <begin position="138"/>
        <end position="155"/>
    </location>
</feature>
<evidence type="ECO:0000256" key="5">
    <source>
        <dbReference type="ARBA" id="ARBA00022741"/>
    </source>
</evidence>
<feature type="transmembrane region" description="Helical" evidence="10">
    <location>
        <begin position="239"/>
        <end position="264"/>
    </location>
</feature>
<dbReference type="GO" id="GO:0016887">
    <property type="term" value="F:ATP hydrolysis activity"/>
    <property type="evidence" value="ECO:0007669"/>
    <property type="project" value="InterPro"/>
</dbReference>
<feature type="transmembrane region" description="Helical" evidence="10">
    <location>
        <begin position="161"/>
        <end position="179"/>
    </location>
</feature>
<dbReference type="OrthoDB" id="9762517at2"/>
<keyword evidence="3" id="KW-1003">Cell membrane</keyword>
<evidence type="ECO:0000256" key="3">
    <source>
        <dbReference type="ARBA" id="ARBA00022475"/>
    </source>
</evidence>
<keyword evidence="8 10" id="KW-0472">Membrane</keyword>
<dbReference type="EMBL" id="MDDC01000015">
    <property type="protein sequence ID" value="OIQ58462.1"/>
    <property type="molecule type" value="Genomic_DNA"/>
</dbReference>
<dbReference type="InterPro" id="IPR003439">
    <property type="entry name" value="ABC_transporter-like_ATP-bd"/>
</dbReference>
<evidence type="ECO:0000256" key="8">
    <source>
        <dbReference type="ARBA" id="ARBA00023136"/>
    </source>
</evidence>
<sequence length="638" mass="69155">MLLNQDLIREAGRVRRQLALTVGLGLGASLLAILQAWLLARVVNGVFLEGRELPGVWPWLMVLLGLIFLRAAFAWGVEVAGHRAAARIKYDLRRRLVAHLLALGPVPLKDEHTGELVNVLMAGVEDLEAYFASYLPRLALAALVPLAVLGFVFPLDLFSGLFLLGSAPLLPLFMFLIGGQAERLTRNQWETLGRLSGHFLDVLQGLTTLKIFGRSKAQVEVLARLSEDFRATTLAVLRVAFLSALVLELVATLGTALVAVSVGLRLLYGRLPFQEALFLLLLAPEFYLPLRLLGSQYHAGLAGVTAAARIFDLLSRPLPAGEESKVDSPARRDEVVAPFIGATRHPGRATAPPGDNRGVAGICRKEGIRSGRRSSPGEAGEGGRPAGEKSLPRRGLHIILEDVYYAYDQGNRSALQGLSLELRPGEKVALVGPSGSGKSTVAHLLLRFLEPDRGRITADGHPLDRVPPEEWRHQVAHVPQHPYLFSGTIADNILLGRPHASREEMVAAARLAGAHEFITALPQGYATPIGERGLRLSGGQARRLAIARAFLKEAPFLILDEATAGLDPATDQIIQAALERLLRGRTALIIAHRLSAAVRADRIVVLDSGRVIETGRHEELLARRGLYYRLITASRGAV</sequence>
<dbReference type="GO" id="GO:0042883">
    <property type="term" value="P:cysteine transport"/>
    <property type="evidence" value="ECO:0007669"/>
    <property type="project" value="InterPro"/>
</dbReference>
<dbReference type="SUPFAM" id="SSF90123">
    <property type="entry name" value="ABC transporter transmembrane region"/>
    <property type="match status" value="1"/>
</dbReference>
<feature type="transmembrane region" description="Helical" evidence="10">
    <location>
        <begin position="18"/>
        <end position="39"/>
    </location>
</feature>
<protein>
    <submittedName>
        <fullName evidence="13">ATP-binding/permease protein CydD</fullName>
    </submittedName>
</protein>
<evidence type="ECO:0000256" key="7">
    <source>
        <dbReference type="ARBA" id="ARBA00022989"/>
    </source>
</evidence>
<dbReference type="PROSITE" id="PS50893">
    <property type="entry name" value="ABC_TRANSPORTER_2"/>
    <property type="match status" value="1"/>
</dbReference>
<dbReference type="GO" id="GO:0140359">
    <property type="term" value="F:ABC-type transporter activity"/>
    <property type="evidence" value="ECO:0007669"/>
    <property type="project" value="InterPro"/>
</dbReference>
<comment type="subcellular location">
    <subcellularLocation>
        <location evidence="1">Cell membrane</location>
        <topology evidence="1">Multi-pass membrane protein</topology>
    </subcellularLocation>
</comment>
<evidence type="ECO:0000256" key="9">
    <source>
        <dbReference type="SAM" id="MobiDB-lite"/>
    </source>
</evidence>
<dbReference type="GO" id="GO:0005524">
    <property type="term" value="F:ATP binding"/>
    <property type="evidence" value="ECO:0007669"/>
    <property type="project" value="UniProtKB-KW"/>
</dbReference>
<keyword evidence="5" id="KW-0547">Nucleotide-binding</keyword>
<dbReference type="NCBIfam" id="TIGR02857">
    <property type="entry name" value="CydD"/>
    <property type="match status" value="1"/>
</dbReference>
<dbReference type="InterPro" id="IPR036640">
    <property type="entry name" value="ABC1_TM_sf"/>
</dbReference>
<evidence type="ECO:0000259" key="12">
    <source>
        <dbReference type="PROSITE" id="PS50929"/>
    </source>
</evidence>
<evidence type="ECO:0000259" key="11">
    <source>
        <dbReference type="PROSITE" id="PS50893"/>
    </source>
</evidence>
<evidence type="ECO:0000256" key="6">
    <source>
        <dbReference type="ARBA" id="ARBA00022840"/>
    </source>
</evidence>
<dbReference type="InterPro" id="IPR027417">
    <property type="entry name" value="P-loop_NTPase"/>
</dbReference>
<dbReference type="CDD" id="cd18584">
    <property type="entry name" value="ABC_6TM_AarD_CydD"/>
    <property type="match status" value="1"/>
</dbReference>
<proteinExistence type="predicted"/>
<dbReference type="GO" id="GO:0005886">
    <property type="term" value="C:plasma membrane"/>
    <property type="evidence" value="ECO:0007669"/>
    <property type="project" value="UniProtKB-SubCell"/>
</dbReference>
<dbReference type="InterPro" id="IPR014216">
    <property type="entry name" value="ABC_transptr_CydD"/>
</dbReference>
<feature type="region of interest" description="Disordered" evidence="9">
    <location>
        <begin position="343"/>
        <end position="390"/>
    </location>
</feature>
<evidence type="ECO:0000313" key="13">
    <source>
        <dbReference type="EMBL" id="OIQ58462.1"/>
    </source>
</evidence>
<dbReference type="FunFam" id="3.40.50.300:FF:000221">
    <property type="entry name" value="Multidrug ABC transporter ATP-binding protein"/>
    <property type="match status" value="1"/>
</dbReference>